<reference evidence="2" key="1">
    <citation type="journal article" date="2023" name="G3 (Bethesda)">
        <title>Whole genome assemblies of Zophobas morio and Tenebrio molitor.</title>
        <authorList>
            <person name="Kaur S."/>
            <person name="Stinson S.A."/>
            <person name="diCenzo G.C."/>
        </authorList>
    </citation>
    <scope>NUCLEOTIDE SEQUENCE</scope>
    <source>
        <strain evidence="2">QUZm001</strain>
    </source>
</reference>
<name>A0AA38MST0_9CUCU</name>
<dbReference type="AlphaFoldDB" id="A0AA38MST0"/>
<dbReference type="EMBL" id="JALNTZ010000001">
    <property type="protein sequence ID" value="KAJ3666187.1"/>
    <property type="molecule type" value="Genomic_DNA"/>
</dbReference>
<dbReference type="GO" id="GO:0003677">
    <property type="term" value="F:DNA binding"/>
    <property type="evidence" value="ECO:0007669"/>
    <property type="project" value="InterPro"/>
</dbReference>
<evidence type="ECO:0000313" key="3">
    <source>
        <dbReference type="Proteomes" id="UP001168821"/>
    </source>
</evidence>
<dbReference type="Proteomes" id="UP001168821">
    <property type="component" value="Unassembled WGS sequence"/>
</dbReference>
<sequence length="253" mass="27678">MSNYVLSQAAKARECLVPVKSKAAYSKVYEDFQEWRRENSVNGVDENILLAFFEDLSHKYSPNTLWPKLSMLRFFVAYRNKKCTLQPVGKNTFGKIPSKVAEWLGLDNTKAYTGHCGRRTSATLMPDAGASMTTLKRHGGWRSSSVAEGCLANSMLQKNKVAKMIAGVEGEPSVASVTVPGVSIMASHVAQSSQSLVTVSGKSFKTATELNALSKETTNSLTNCEQDSSSFVSGCNRFSGNFENCNFYFGSEK</sequence>
<gene>
    <name evidence="2" type="ORF">Zmor_001640</name>
</gene>
<evidence type="ECO:0000256" key="1">
    <source>
        <dbReference type="ARBA" id="ARBA00023172"/>
    </source>
</evidence>
<proteinExistence type="predicted"/>
<comment type="caution">
    <text evidence="2">The sequence shown here is derived from an EMBL/GenBank/DDBJ whole genome shotgun (WGS) entry which is preliminary data.</text>
</comment>
<dbReference type="InterPro" id="IPR011010">
    <property type="entry name" value="DNA_brk_join_enz"/>
</dbReference>
<organism evidence="2 3">
    <name type="scientific">Zophobas morio</name>
    <dbReference type="NCBI Taxonomy" id="2755281"/>
    <lineage>
        <taxon>Eukaryota</taxon>
        <taxon>Metazoa</taxon>
        <taxon>Ecdysozoa</taxon>
        <taxon>Arthropoda</taxon>
        <taxon>Hexapoda</taxon>
        <taxon>Insecta</taxon>
        <taxon>Pterygota</taxon>
        <taxon>Neoptera</taxon>
        <taxon>Endopterygota</taxon>
        <taxon>Coleoptera</taxon>
        <taxon>Polyphaga</taxon>
        <taxon>Cucujiformia</taxon>
        <taxon>Tenebrionidae</taxon>
        <taxon>Zophobas</taxon>
    </lineage>
</organism>
<dbReference type="SUPFAM" id="SSF56349">
    <property type="entry name" value="DNA breaking-rejoining enzymes"/>
    <property type="match status" value="1"/>
</dbReference>
<dbReference type="GO" id="GO:0006310">
    <property type="term" value="P:DNA recombination"/>
    <property type="evidence" value="ECO:0007669"/>
    <property type="project" value="UniProtKB-KW"/>
</dbReference>
<dbReference type="Gene3D" id="1.10.443.10">
    <property type="entry name" value="Intergrase catalytic core"/>
    <property type="match status" value="1"/>
</dbReference>
<evidence type="ECO:0000313" key="2">
    <source>
        <dbReference type="EMBL" id="KAJ3666187.1"/>
    </source>
</evidence>
<keyword evidence="3" id="KW-1185">Reference proteome</keyword>
<keyword evidence="1" id="KW-0233">DNA recombination</keyword>
<protein>
    <submittedName>
        <fullName evidence="2">Uncharacterized protein</fullName>
    </submittedName>
</protein>
<dbReference type="GO" id="GO:0015074">
    <property type="term" value="P:DNA integration"/>
    <property type="evidence" value="ECO:0007669"/>
    <property type="project" value="InterPro"/>
</dbReference>
<dbReference type="InterPro" id="IPR013762">
    <property type="entry name" value="Integrase-like_cat_sf"/>
</dbReference>
<accession>A0AA38MST0</accession>